<dbReference type="EMBL" id="BART01026325">
    <property type="protein sequence ID" value="GAG95541.1"/>
    <property type="molecule type" value="Genomic_DNA"/>
</dbReference>
<organism evidence="1">
    <name type="scientific">marine sediment metagenome</name>
    <dbReference type="NCBI Taxonomy" id="412755"/>
    <lineage>
        <taxon>unclassified sequences</taxon>
        <taxon>metagenomes</taxon>
        <taxon>ecological metagenomes</taxon>
    </lineage>
</organism>
<evidence type="ECO:0000313" key="1">
    <source>
        <dbReference type="EMBL" id="GAG95541.1"/>
    </source>
</evidence>
<protein>
    <submittedName>
        <fullName evidence="1">Uncharacterized protein</fullName>
    </submittedName>
</protein>
<sequence>MVGRLTRAFAMVAICAISASAAAAEFETLFIEQTIPFESEDGVDPGTLKCRLGADLSVRVVAYARRHRITVQRSDSALTDEDDYVAIMISNVVNDRGFATFHRKSTTVFVELYIGGQSVAWTTLARRSNGGFMGPLKGSCSVLQRTIKVLGSDIASWLASIRTK</sequence>
<accession>X1DGK2</accession>
<reference evidence="1" key="1">
    <citation type="journal article" date="2014" name="Front. Microbiol.">
        <title>High frequency of phylogenetically diverse reductive dehalogenase-homologous genes in deep subseafloor sedimentary metagenomes.</title>
        <authorList>
            <person name="Kawai M."/>
            <person name="Futagami T."/>
            <person name="Toyoda A."/>
            <person name="Takaki Y."/>
            <person name="Nishi S."/>
            <person name="Hori S."/>
            <person name="Arai W."/>
            <person name="Tsubouchi T."/>
            <person name="Morono Y."/>
            <person name="Uchiyama I."/>
            <person name="Ito T."/>
            <person name="Fujiyama A."/>
            <person name="Inagaki F."/>
            <person name="Takami H."/>
        </authorList>
    </citation>
    <scope>NUCLEOTIDE SEQUENCE</scope>
    <source>
        <strain evidence="1">Expedition CK06-06</strain>
    </source>
</reference>
<gene>
    <name evidence="1" type="ORF">S01H4_46993</name>
</gene>
<name>X1DGK2_9ZZZZ</name>
<dbReference type="AlphaFoldDB" id="X1DGK2"/>
<proteinExistence type="predicted"/>
<comment type="caution">
    <text evidence="1">The sequence shown here is derived from an EMBL/GenBank/DDBJ whole genome shotgun (WGS) entry which is preliminary data.</text>
</comment>